<name>A0A8H5FXN9_9AGAR</name>
<dbReference type="Proteomes" id="UP000559256">
    <property type="component" value="Unassembled WGS sequence"/>
</dbReference>
<keyword evidence="2" id="KW-1185">Reference proteome</keyword>
<evidence type="ECO:0000313" key="2">
    <source>
        <dbReference type="Proteomes" id="UP000559256"/>
    </source>
</evidence>
<dbReference type="EMBL" id="JAACJM010000063">
    <property type="protein sequence ID" value="KAF5353590.1"/>
    <property type="molecule type" value="Genomic_DNA"/>
</dbReference>
<sequence>MGTAQSNLYRVSVDSTAHLHLMTPGLFQIPCRSPVQLNLHFEYLSLIVHLNQLWAAAMDNYFNFDQASFLMFSWPEALLVNLQTERNKLNLKQSRSLTTDSLEVRSCFTYAQNGDLQVRKYATPHSYRVTNPVDIENESGPYQETIFRLQGVIYEQELPPVALVSGTHGHKQVPYLRQHIGILGLGLPYMNTSINKFHLLFAKFQRALNGHTLNPWVPDNSFGSGHVGITASCRYFTVGQNALGKQNVPFQDGVDPDQVLQSFLKDGVAHTEENDMLYMKASKPGNKWRYTDVQPSAFTIGDIVEIQFTVIAVRQHNDTYKMIMILKSILLLNDSVSTAATIARNSAIPSQISIASPSLLKRLRYDDSSDEDDIVEEQQVRRGLANLRLNHDKP</sequence>
<organism evidence="1 2">
    <name type="scientific">Tetrapyrgos nigripes</name>
    <dbReference type="NCBI Taxonomy" id="182062"/>
    <lineage>
        <taxon>Eukaryota</taxon>
        <taxon>Fungi</taxon>
        <taxon>Dikarya</taxon>
        <taxon>Basidiomycota</taxon>
        <taxon>Agaricomycotina</taxon>
        <taxon>Agaricomycetes</taxon>
        <taxon>Agaricomycetidae</taxon>
        <taxon>Agaricales</taxon>
        <taxon>Marasmiineae</taxon>
        <taxon>Marasmiaceae</taxon>
        <taxon>Tetrapyrgos</taxon>
    </lineage>
</organism>
<reference evidence="1 2" key="1">
    <citation type="journal article" date="2020" name="ISME J.">
        <title>Uncovering the hidden diversity of litter-decomposition mechanisms in mushroom-forming fungi.</title>
        <authorList>
            <person name="Floudas D."/>
            <person name="Bentzer J."/>
            <person name="Ahren D."/>
            <person name="Johansson T."/>
            <person name="Persson P."/>
            <person name="Tunlid A."/>
        </authorList>
    </citation>
    <scope>NUCLEOTIDE SEQUENCE [LARGE SCALE GENOMIC DNA]</scope>
    <source>
        <strain evidence="1 2">CBS 291.85</strain>
    </source>
</reference>
<comment type="caution">
    <text evidence="1">The sequence shown here is derived from an EMBL/GenBank/DDBJ whole genome shotgun (WGS) entry which is preliminary data.</text>
</comment>
<gene>
    <name evidence="1" type="ORF">D9758_013781</name>
</gene>
<proteinExistence type="predicted"/>
<dbReference type="OrthoDB" id="3269456at2759"/>
<protein>
    <submittedName>
        <fullName evidence="1">Uncharacterized protein</fullName>
    </submittedName>
</protein>
<dbReference type="AlphaFoldDB" id="A0A8H5FXN9"/>
<evidence type="ECO:0000313" key="1">
    <source>
        <dbReference type="EMBL" id="KAF5353590.1"/>
    </source>
</evidence>
<accession>A0A8H5FXN9</accession>